<dbReference type="GO" id="GO:0016491">
    <property type="term" value="F:oxidoreductase activity"/>
    <property type="evidence" value="ECO:0007669"/>
    <property type="project" value="UniProtKB-KW"/>
</dbReference>
<keyword evidence="3" id="KW-0285">Flavoprotein</keyword>
<evidence type="ECO:0000256" key="5">
    <source>
        <dbReference type="ARBA" id="ARBA00023002"/>
    </source>
</evidence>
<dbReference type="InterPro" id="IPR016166">
    <property type="entry name" value="FAD-bd_PCMH"/>
</dbReference>
<dbReference type="AlphaFoldDB" id="A0A3E0VT57"/>
<dbReference type="InterPro" id="IPR016169">
    <property type="entry name" value="FAD-bd_PCMH_sub2"/>
</dbReference>
<keyword evidence="5" id="KW-0560">Oxidoreductase</keyword>
<name>A0A3E0VT57_9MICO</name>
<evidence type="ECO:0000256" key="1">
    <source>
        <dbReference type="ARBA" id="ARBA00001974"/>
    </source>
</evidence>
<accession>A0A3E0VT57</accession>
<dbReference type="RefSeq" id="WP_116412493.1">
    <property type="nucleotide sequence ID" value="NZ_NBXB01000039.1"/>
</dbReference>
<dbReference type="InterPro" id="IPR050416">
    <property type="entry name" value="FAD-linked_Oxidoreductase"/>
</dbReference>
<sequence length="423" mass="44736">MLDVVRPGDAAYRRLQHVYSGTGTPHAILLPTDANGVIDALAFAGAVGGALSVRSGGHGISSIATNAGGTVIDLGRLNDVERIGDSTVRIGPGARWGQVAEKLQPWGLAISSGDSGDVGVGGLATTGGIGLMGRAHGLTIDRLTSVQMITADGQFHDASEKHNSDLFWAVRGAGANVGIVTSFTFEASTTPLVARATMAYQLKYPAVFLTEWGDALERAPREISAFLYIGAGDAPFAQALIVYAGAEVEAAAAALKPFAELPGIIGQNARVVPYAHVPQTSNTPHNGQQTAFTHTGLADHLNAELSHAVAGLLSDKSTLMVQIRSVGGMINDIPTDATAYAHRHQNFSITAMAAAESASFEEAWMPVRSRMSGLYLSFESSHDPAYIREAFPTPTLERLRTIKSFWDPEDRFNQNFDVTRALV</sequence>
<dbReference type="Gene3D" id="3.30.465.10">
    <property type="match status" value="1"/>
</dbReference>
<dbReference type="PANTHER" id="PTHR42973:SF39">
    <property type="entry name" value="FAD-BINDING PCMH-TYPE DOMAIN-CONTAINING PROTEIN"/>
    <property type="match status" value="1"/>
</dbReference>
<gene>
    <name evidence="7" type="ORF">B7R22_14805</name>
</gene>
<dbReference type="Proteomes" id="UP000256541">
    <property type="component" value="Unassembled WGS sequence"/>
</dbReference>
<dbReference type="EMBL" id="NBXB01000039">
    <property type="protein sequence ID" value="RFA12911.1"/>
    <property type="molecule type" value="Genomic_DNA"/>
</dbReference>
<protein>
    <submittedName>
        <fullName evidence="7">Oxidoreductase</fullName>
    </submittedName>
</protein>
<evidence type="ECO:0000256" key="4">
    <source>
        <dbReference type="ARBA" id="ARBA00022827"/>
    </source>
</evidence>
<dbReference type="PROSITE" id="PS51387">
    <property type="entry name" value="FAD_PCMH"/>
    <property type="match status" value="1"/>
</dbReference>
<evidence type="ECO:0000259" key="6">
    <source>
        <dbReference type="PROSITE" id="PS51387"/>
    </source>
</evidence>
<dbReference type="Gene3D" id="3.30.43.10">
    <property type="entry name" value="Uridine Diphospho-n-acetylenolpyruvylglucosamine Reductase, domain 2"/>
    <property type="match status" value="1"/>
</dbReference>
<evidence type="ECO:0000313" key="8">
    <source>
        <dbReference type="Proteomes" id="UP000256541"/>
    </source>
</evidence>
<comment type="similarity">
    <text evidence="2">Belongs to the oxygen-dependent FAD-linked oxidoreductase family.</text>
</comment>
<evidence type="ECO:0000313" key="7">
    <source>
        <dbReference type="EMBL" id="RFA12911.1"/>
    </source>
</evidence>
<proteinExistence type="inferred from homology"/>
<evidence type="ECO:0000256" key="3">
    <source>
        <dbReference type="ARBA" id="ARBA00022630"/>
    </source>
</evidence>
<keyword evidence="4" id="KW-0274">FAD</keyword>
<dbReference type="InterPro" id="IPR036318">
    <property type="entry name" value="FAD-bd_PCMH-like_sf"/>
</dbReference>
<dbReference type="OrthoDB" id="9775082at2"/>
<dbReference type="InterPro" id="IPR016167">
    <property type="entry name" value="FAD-bd_PCMH_sub1"/>
</dbReference>
<evidence type="ECO:0000256" key="2">
    <source>
        <dbReference type="ARBA" id="ARBA00005466"/>
    </source>
</evidence>
<dbReference type="GO" id="GO:0071949">
    <property type="term" value="F:FAD binding"/>
    <property type="evidence" value="ECO:0007669"/>
    <property type="project" value="InterPro"/>
</dbReference>
<feature type="domain" description="FAD-binding PCMH-type" evidence="6">
    <location>
        <begin position="21"/>
        <end position="190"/>
    </location>
</feature>
<comment type="cofactor">
    <cofactor evidence="1">
        <name>FAD</name>
        <dbReference type="ChEBI" id="CHEBI:57692"/>
    </cofactor>
</comment>
<dbReference type="SUPFAM" id="SSF56176">
    <property type="entry name" value="FAD-binding/transporter-associated domain-like"/>
    <property type="match status" value="1"/>
</dbReference>
<organism evidence="7 8">
    <name type="scientific">Subtercola boreus</name>
    <dbReference type="NCBI Taxonomy" id="120213"/>
    <lineage>
        <taxon>Bacteria</taxon>
        <taxon>Bacillati</taxon>
        <taxon>Actinomycetota</taxon>
        <taxon>Actinomycetes</taxon>
        <taxon>Micrococcales</taxon>
        <taxon>Microbacteriaceae</taxon>
        <taxon>Subtercola</taxon>
    </lineage>
</organism>
<comment type="caution">
    <text evidence="7">The sequence shown here is derived from an EMBL/GenBank/DDBJ whole genome shotgun (WGS) entry which is preliminary data.</text>
</comment>
<dbReference type="InterPro" id="IPR006094">
    <property type="entry name" value="Oxid_FAD_bind_N"/>
</dbReference>
<dbReference type="PANTHER" id="PTHR42973">
    <property type="entry name" value="BINDING OXIDOREDUCTASE, PUTATIVE (AFU_ORTHOLOGUE AFUA_1G17690)-RELATED"/>
    <property type="match status" value="1"/>
</dbReference>
<dbReference type="Gene3D" id="3.40.462.20">
    <property type="match status" value="1"/>
</dbReference>
<reference evidence="7 8" key="1">
    <citation type="submission" date="2017-04" db="EMBL/GenBank/DDBJ databases">
        <title>Comparative genome analysis of Subtercola boreus.</title>
        <authorList>
            <person name="Cho Y.-J."/>
            <person name="Cho A."/>
            <person name="Kim O.-S."/>
            <person name="Lee J.-I."/>
        </authorList>
    </citation>
    <scope>NUCLEOTIDE SEQUENCE [LARGE SCALE GENOMIC DNA]</scope>
    <source>
        <strain evidence="7 8">P27479</strain>
    </source>
</reference>
<dbReference type="Pfam" id="PF01565">
    <property type="entry name" value="FAD_binding_4"/>
    <property type="match status" value="1"/>
</dbReference>